<feature type="compositionally biased region" description="Pro residues" evidence="1">
    <location>
        <begin position="224"/>
        <end position="233"/>
    </location>
</feature>
<evidence type="ECO:0000313" key="3">
    <source>
        <dbReference type="Proteomes" id="UP001222325"/>
    </source>
</evidence>
<feature type="compositionally biased region" description="Pro residues" evidence="1">
    <location>
        <begin position="54"/>
        <end position="66"/>
    </location>
</feature>
<feature type="region of interest" description="Disordered" evidence="1">
    <location>
        <begin position="340"/>
        <end position="377"/>
    </location>
</feature>
<accession>A0AAD6TXX1</accession>
<dbReference type="AlphaFoldDB" id="A0AAD6TXX1"/>
<name>A0AAD6TXX1_9AGAR</name>
<gene>
    <name evidence="2" type="ORF">B0H15DRAFT_954729</name>
</gene>
<feature type="compositionally biased region" description="Basic and acidic residues" evidence="1">
    <location>
        <begin position="186"/>
        <end position="197"/>
    </location>
</feature>
<reference evidence="2" key="1">
    <citation type="submission" date="2023-03" db="EMBL/GenBank/DDBJ databases">
        <title>Massive genome expansion in bonnet fungi (Mycena s.s.) driven by repeated elements and novel gene families across ecological guilds.</title>
        <authorList>
            <consortium name="Lawrence Berkeley National Laboratory"/>
            <person name="Harder C.B."/>
            <person name="Miyauchi S."/>
            <person name="Viragh M."/>
            <person name="Kuo A."/>
            <person name="Thoen E."/>
            <person name="Andreopoulos B."/>
            <person name="Lu D."/>
            <person name="Skrede I."/>
            <person name="Drula E."/>
            <person name="Henrissat B."/>
            <person name="Morin E."/>
            <person name="Kohler A."/>
            <person name="Barry K."/>
            <person name="LaButti K."/>
            <person name="Morin E."/>
            <person name="Salamov A."/>
            <person name="Lipzen A."/>
            <person name="Mereny Z."/>
            <person name="Hegedus B."/>
            <person name="Baldrian P."/>
            <person name="Stursova M."/>
            <person name="Weitz H."/>
            <person name="Taylor A."/>
            <person name="Grigoriev I.V."/>
            <person name="Nagy L.G."/>
            <person name="Martin F."/>
            <person name="Kauserud H."/>
        </authorList>
    </citation>
    <scope>NUCLEOTIDE SEQUENCE</scope>
    <source>
        <strain evidence="2">CBHHK173m</strain>
    </source>
</reference>
<evidence type="ECO:0000313" key="2">
    <source>
        <dbReference type="EMBL" id="KAJ7078169.1"/>
    </source>
</evidence>
<feature type="region of interest" description="Disordered" evidence="1">
    <location>
        <begin position="172"/>
        <end position="197"/>
    </location>
</feature>
<keyword evidence="3" id="KW-1185">Reference proteome</keyword>
<feature type="region of interest" description="Disordered" evidence="1">
    <location>
        <begin position="29"/>
        <end position="66"/>
    </location>
</feature>
<feature type="compositionally biased region" description="Low complexity" evidence="1">
    <location>
        <begin position="237"/>
        <end position="265"/>
    </location>
</feature>
<proteinExistence type="predicted"/>
<dbReference type="Proteomes" id="UP001222325">
    <property type="component" value="Unassembled WGS sequence"/>
</dbReference>
<dbReference type="EMBL" id="JARJCN010000068">
    <property type="protein sequence ID" value="KAJ7078169.1"/>
    <property type="molecule type" value="Genomic_DNA"/>
</dbReference>
<sequence length="620" mass="66304">MHEATYSCCAKASPVTPTTLKDESDALDRTLANDFPPGELAAQAQALPSSTTKSPPPTTDALPPSPKRYARLRLHAKPRPLDYLFASPTLDLDARRPRLLHPSTFLLVQNLGVTSRPARFALNSRHGETSVAAGSADDPLPHPQCRQRICGGIDRSLSSAHRARLRALRAADVADPDSDSTIAAHGGDDRRPFDAREPPPTGLCCPDLCSALPVLYVTTSLASLPPPLISPHRPPCRARSPARDSAFPPASPRAARPQQGRRASPSTSPPPGRVSAFRPCRSRRCMCPRSSGSTNPSRANGDLFALLPTCALPARPTAPLRAARAESPANPRAAVLARLDVARRQRSASRSAPRRNSDTLPASGALSVPPTTPASSAGRIIRVEMGFNLLRHPGEHIMEVAGLRGAQVLAQNGILCVSYLDGPYIDQIANCLRASPDPWLRSRDGEERPTLSVTRLEHGAARTRYQDIPHLHRLDMSGRSYIVLALLRAPSTCDGAGRPCGGLRAALARRVPQWLSRTALQNLLRDFPRKLADRRPDTRKLSGTRASPRWLFGGAASGTSGMAACDLRGGFSGRSALARRIARRSDRGGGLGRAGGGRGRRIVRATSFAMALGGQMLKGS</sequence>
<organism evidence="2 3">
    <name type="scientific">Mycena belliarum</name>
    <dbReference type="NCBI Taxonomy" id="1033014"/>
    <lineage>
        <taxon>Eukaryota</taxon>
        <taxon>Fungi</taxon>
        <taxon>Dikarya</taxon>
        <taxon>Basidiomycota</taxon>
        <taxon>Agaricomycotina</taxon>
        <taxon>Agaricomycetes</taxon>
        <taxon>Agaricomycetidae</taxon>
        <taxon>Agaricales</taxon>
        <taxon>Marasmiineae</taxon>
        <taxon>Mycenaceae</taxon>
        <taxon>Mycena</taxon>
    </lineage>
</organism>
<comment type="caution">
    <text evidence="2">The sequence shown here is derived from an EMBL/GenBank/DDBJ whole genome shotgun (WGS) entry which is preliminary data.</text>
</comment>
<feature type="region of interest" description="Disordered" evidence="1">
    <location>
        <begin position="223"/>
        <end position="277"/>
    </location>
</feature>
<evidence type="ECO:0000256" key="1">
    <source>
        <dbReference type="SAM" id="MobiDB-lite"/>
    </source>
</evidence>
<protein>
    <submittedName>
        <fullName evidence="2">Uncharacterized protein</fullName>
    </submittedName>
</protein>